<evidence type="ECO:0000259" key="6">
    <source>
        <dbReference type="PROSITE" id="PS50885"/>
    </source>
</evidence>
<name>A0ABW8ZCR4_9BURK</name>
<sequence>MTFSRLRIGQRLSLCFGVILVLMAAVTALAGFSAHRAQQQLAAALSHTNGKSEIAALMRQSLFRQGQAARNVATLTDLNAMQKEMARIGVERKAYRINQAALLNSGVSAEEQAIINDMDGLDRRSEPFIKQAEEFVAGFNAGQATKLLNAEVAPLQNQWLEAIDKLVKLEQSQIQSDLDDFAASGRQTTMATIVICGVAMLLAILVAWRLNRSITRPLNDAVDLASRVAAGDLTAHIAEGGKDETGQLLAALGRMNQSLLQTVSEVRNGTQSIFRVSRQNAAGNTDLAARTEAQAGSLQQTAGAMAELTGIVSRNALQIGEANRLAQSAAGVASRGGDIVSSVVGTMTAIKDSSRKVVDIISVIDGIAFQTNILALNAAVEAARAGETGRGFAVVATEVRHLAMRSAAAAKEIKVLIGDSVERIDAGSRQVDDAGQTMREIVDSVEHVVGIMDEIAAASDAQSHGIADLNQAITQIDAVTRTNATLVAQAAVATADMQEQAHKLWNAVSAFRVGEEPADLHENLTEVQTELNALPTASTVSALPRRDTPMIAAALA</sequence>
<dbReference type="InterPro" id="IPR004090">
    <property type="entry name" value="Chemotax_Me-accpt_rcpt"/>
</dbReference>
<feature type="domain" description="Methyl-accepting transducer" evidence="5">
    <location>
        <begin position="269"/>
        <end position="498"/>
    </location>
</feature>
<dbReference type="Gene3D" id="6.10.340.10">
    <property type="match status" value="1"/>
</dbReference>
<dbReference type="PANTHER" id="PTHR43531">
    <property type="entry name" value="PROTEIN ICFG"/>
    <property type="match status" value="1"/>
</dbReference>
<organism evidence="7 8">
    <name type="scientific">Herbaspirillum rhizosphaerae</name>
    <dbReference type="NCBI Taxonomy" id="346179"/>
    <lineage>
        <taxon>Bacteria</taxon>
        <taxon>Pseudomonadati</taxon>
        <taxon>Pseudomonadota</taxon>
        <taxon>Betaproteobacteria</taxon>
        <taxon>Burkholderiales</taxon>
        <taxon>Oxalobacteraceae</taxon>
        <taxon>Herbaspirillum</taxon>
    </lineage>
</organism>
<reference evidence="7 8" key="1">
    <citation type="journal article" date="2024" name="Chem. Sci.">
        <title>Discovery of megapolipeptins by genome mining of a Burkholderiales bacteria collection.</title>
        <authorList>
            <person name="Paulo B.S."/>
            <person name="Recchia M.J.J."/>
            <person name="Lee S."/>
            <person name="Fergusson C.H."/>
            <person name="Romanowski S.B."/>
            <person name="Hernandez A."/>
            <person name="Krull N."/>
            <person name="Liu D.Y."/>
            <person name="Cavanagh H."/>
            <person name="Bos A."/>
            <person name="Gray C.A."/>
            <person name="Murphy B.T."/>
            <person name="Linington R.G."/>
            <person name="Eustaquio A.S."/>
        </authorList>
    </citation>
    <scope>NUCLEOTIDE SEQUENCE [LARGE SCALE GENOMIC DNA]</scope>
    <source>
        <strain evidence="7 8">RL21-008-BIB-B</strain>
    </source>
</reference>
<dbReference type="PROSITE" id="PS50885">
    <property type="entry name" value="HAMP"/>
    <property type="match status" value="1"/>
</dbReference>
<dbReference type="Pfam" id="PF00015">
    <property type="entry name" value="MCPsignal"/>
    <property type="match status" value="1"/>
</dbReference>
<dbReference type="InterPro" id="IPR003660">
    <property type="entry name" value="HAMP_dom"/>
</dbReference>
<keyword evidence="4" id="KW-1133">Transmembrane helix</keyword>
<evidence type="ECO:0000259" key="5">
    <source>
        <dbReference type="PROSITE" id="PS50111"/>
    </source>
</evidence>
<keyword evidence="4" id="KW-0472">Membrane</keyword>
<dbReference type="PROSITE" id="PS50111">
    <property type="entry name" value="CHEMOTAXIS_TRANSDUC_2"/>
    <property type="match status" value="1"/>
</dbReference>
<feature type="domain" description="HAMP" evidence="6">
    <location>
        <begin position="212"/>
        <end position="264"/>
    </location>
</feature>
<dbReference type="InterPro" id="IPR051310">
    <property type="entry name" value="MCP_chemotaxis"/>
</dbReference>
<dbReference type="CDD" id="cd06225">
    <property type="entry name" value="HAMP"/>
    <property type="match status" value="1"/>
</dbReference>
<feature type="transmembrane region" description="Helical" evidence="4">
    <location>
        <begin position="190"/>
        <end position="208"/>
    </location>
</feature>
<dbReference type="InterPro" id="IPR004089">
    <property type="entry name" value="MCPsignal_dom"/>
</dbReference>
<dbReference type="SMART" id="SM00304">
    <property type="entry name" value="HAMP"/>
    <property type="match status" value="1"/>
</dbReference>
<comment type="caution">
    <text evidence="7">The sequence shown here is derived from an EMBL/GenBank/DDBJ whole genome shotgun (WGS) entry which is preliminary data.</text>
</comment>
<evidence type="ECO:0000313" key="7">
    <source>
        <dbReference type="EMBL" id="MFL9879674.1"/>
    </source>
</evidence>
<evidence type="ECO:0000256" key="4">
    <source>
        <dbReference type="SAM" id="Phobius"/>
    </source>
</evidence>
<evidence type="ECO:0000256" key="3">
    <source>
        <dbReference type="PROSITE-ProRule" id="PRU00284"/>
    </source>
</evidence>
<dbReference type="Pfam" id="PF00672">
    <property type="entry name" value="HAMP"/>
    <property type="match status" value="1"/>
</dbReference>
<comment type="similarity">
    <text evidence="2">Belongs to the methyl-accepting chemotaxis (MCP) protein family.</text>
</comment>
<dbReference type="RefSeq" id="WP_408168765.1">
    <property type="nucleotide sequence ID" value="NZ_JAQQFR010000009.1"/>
</dbReference>
<dbReference type="SMART" id="SM00283">
    <property type="entry name" value="MA"/>
    <property type="match status" value="1"/>
</dbReference>
<keyword evidence="4" id="KW-0812">Transmembrane</keyword>
<dbReference type="SUPFAM" id="SSF58104">
    <property type="entry name" value="Methyl-accepting chemotaxis protein (MCP) signaling domain"/>
    <property type="match status" value="1"/>
</dbReference>
<keyword evidence="8" id="KW-1185">Reference proteome</keyword>
<evidence type="ECO:0000256" key="1">
    <source>
        <dbReference type="ARBA" id="ARBA00022481"/>
    </source>
</evidence>
<protein>
    <submittedName>
        <fullName evidence="7">Methyl-accepting chemotaxis protein</fullName>
    </submittedName>
</protein>
<accession>A0ABW8ZCR4</accession>
<dbReference type="Proteomes" id="UP001629214">
    <property type="component" value="Unassembled WGS sequence"/>
</dbReference>
<dbReference type="PANTHER" id="PTHR43531:SF14">
    <property type="entry name" value="METHYL-ACCEPTING CHEMOTAXIS PROTEIN I-RELATED"/>
    <property type="match status" value="1"/>
</dbReference>
<evidence type="ECO:0000313" key="8">
    <source>
        <dbReference type="Proteomes" id="UP001629214"/>
    </source>
</evidence>
<gene>
    <name evidence="7" type="ORF">PQR63_14840</name>
</gene>
<keyword evidence="3" id="KW-0807">Transducer</keyword>
<dbReference type="PRINTS" id="PR00260">
    <property type="entry name" value="CHEMTRNSDUCR"/>
</dbReference>
<proteinExistence type="inferred from homology"/>
<evidence type="ECO:0000256" key="2">
    <source>
        <dbReference type="ARBA" id="ARBA00029447"/>
    </source>
</evidence>
<dbReference type="EMBL" id="JAQQFR010000009">
    <property type="protein sequence ID" value="MFL9879674.1"/>
    <property type="molecule type" value="Genomic_DNA"/>
</dbReference>
<dbReference type="Gene3D" id="1.10.287.950">
    <property type="entry name" value="Methyl-accepting chemotaxis protein"/>
    <property type="match status" value="1"/>
</dbReference>
<keyword evidence="1" id="KW-0488">Methylation</keyword>